<name>A0A0E9X562_ANGAN</name>
<reference evidence="1" key="2">
    <citation type="journal article" date="2015" name="Fish Shellfish Immunol.">
        <title>Early steps in the European eel (Anguilla anguilla)-Vibrio vulnificus interaction in the gills: Role of the RtxA13 toxin.</title>
        <authorList>
            <person name="Callol A."/>
            <person name="Pajuelo D."/>
            <person name="Ebbesson L."/>
            <person name="Teles M."/>
            <person name="MacKenzie S."/>
            <person name="Amaro C."/>
        </authorList>
    </citation>
    <scope>NUCLEOTIDE SEQUENCE</scope>
</reference>
<sequence>MCIVATIAACATVKPESSIKKVFLPTAVMTKPLKGRCTVSLQSSFIQSHTMEHWDLGQSNRGPVTSGVDV</sequence>
<organism evidence="1">
    <name type="scientific">Anguilla anguilla</name>
    <name type="common">European freshwater eel</name>
    <name type="synonym">Muraena anguilla</name>
    <dbReference type="NCBI Taxonomy" id="7936"/>
    <lineage>
        <taxon>Eukaryota</taxon>
        <taxon>Metazoa</taxon>
        <taxon>Chordata</taxon>
        <taxon>Craniata</taxon>
        <taxon>Vertebrata</taxon>
        <taxon>Euteleostomi</taxon>
        <taxon>Actinopterygii</taxon>
        <taxon>Neopterygii</taxon>
        <taxon>Teleostei</taxon>
        <taxon>Anguilliformes</taxon>
        <taxon>Anguillidae</taxon>
        <taxon>Anguilla</taxon>
    </lineage>
</organism>
<accession>A0A0E9X562</accession>
<protein>
    <submittedName>
        <fullName evidence="1">Uncharacterized protein</fullName>
    </submittedName>
</protein>
<proteinExistence type="predicted"/>
<evidence type="ECO:0000313" key="1">
    <source>
        <dbReference type="EMBL" id="JAH97852.1"/>
    </source>
</evidence>
<dbReference type="EMBL" id="GBXM01010725">
    <property type="protein sequence ID" value="JAH97852.1"/>
    <property type="molecule type" value="Transcribed_RNA"/>
</dbReference>
<dbReference type="AlphaFoldDB" id="A0A0E9X562"/>
<reference evidence="1" key="1">
    <citation type="submission" date="2014-11" db="EMBL/GenBank/DDBJ databases">
        <authorList>
            <person name="Amaro Gonzalez C."/>
        </authorList>
    </citation>
    <scope>NUCLEOTIDE SEQUENCE</scope>
</reference>